<sequence>MDHLLLRYNDAASNSLGEGVAFASEFIEGLQPITYQLLTNQGKSLASELFIFDLWVRNEDRTLSAIGGNPNLFYQPAETKFWALDHNLAFDMNFKLDEFKSSHLGSDAWIEQRNLPSKDYFQSKADSCIDKIDQIFKEVPKDWEPSDDYFSQIRLILDQIFEDSFWRQIT</sequence>
<dbReference type="EMBL" id="PIPV01000002">
    <property type="protein sequence ID" value="RUO57789.1"/>
    <property type="molecule type" value="Genomic_DNA"/>
</dbReference>
<dbReference type="Proteomes" id="UP000287330">
    <property type="component" value="Unassembled WGS sequence"/>
</dbReference>
<evidence type="ECO:0000313" key="3">
    <source>
        <dbReference type="Proteomes" id="UP000287330"/>
    </source>
</evidence>
<gene>
    <name evidence="2" type="ORF">CWE25_04675</name>
</gene>
<proteinExistence type="predicted"/>
<evidence type="ECO:0000259" key="1">
    <source>
        <dbReference type="Pfam" id="PF20613"/>
    </source>
</evidence>
<dbReference type="OrthoDB" id="8440774at2"/>
<comment type="caution">
    <text evidence="2">The sequence shown here is derived from an EMBL/GenBank/DDBJ whole genome shotgun (WGS) entry which is preliminary data.</text>
</comment>
<dbReference type="AlphaFoldDB" id="A0A432Y9X8"/>
<protein>
    <recommendedName>
        <fullName evidence="1">HipA-like kinase domain-containing protein</fullName>
    </recommendedName>
</protein>
<keyword evidence="3" id="KW-1185">Reference proteome</keyword>
<name>A0A432Y9X8_9GAMM</name>
<dbReference type="Pfam" id="PF20613">
    <property type="entry name" value="HipA_2"/>
    <property type="match status" value="1"/>
</dbReference>
<evidence type="ECO:0000313" key="2">
    <source>
        <dbReference type="EMBL" id="RUO57789.1"/>
    </source>
</evidence>
<organism evidence="2 3">
    <name type="scientific">Idiomarina fontislapidosi</name>
    <dbReference type="NCBI Taxonomy" id="263723"/>
    <lineage>
        <taxon>Bacteria</taxon>
        <taxon>Pseudomonadati</taxon>
        <taxon>Pseudomonadota</taxon>
        <taxon>Gammaproteobacteria</taxon>
        <taxon>Alteromonadales</taxon>
        <taxon>Idiomarinaceae</taxon>
        <taxon>Idiomarina</taxon>
    </lineage>
</organism>
<accession>A0A432Y9X8</accession>
<dbReference type="InterPro" id="IPR046748">
    <property type="entry name" value="HipA_2"/>
</dbReference>
<reference evidence="3" key="1">
    <citation type="journal article" date="2018" name="Front. Microbiol.">
        <title>Genome-Based Analysis Reveals the Taxonomy and Diversity of the Family Idiomarinaceae.</title>
        <authorList>
            <person name="Liu Y."/>
            <person name="Lai Q."/>
            <person name="Shao Z."/>
        </authorList>
    </citation>
    <scope>NUCLEOTIDE SEQUENCE [LARGE SCALE GENOMIC DNA]</scope>
    <source>
        <strain evidence="3">F23</strain>
    </source>
</reference>
<feature type="domain" description="HipA-like kinase" evidence="1">
    <location>
        <begin position="3"/>
        <end position="169"/>
    </location>
</feature>